<comment type="caution">
    <text evidence="1">The sequence shown here is derived from an EMBL/GenBank/DDBJ whole genome shotgun (WGS) entry which is preliminary data.</text>
</comment>
<evidence type="ECO:0000313" key="2">
    <source>
        <dbReference type="Proteomes" id="UP000032142"/>
    </source>
</evidence>
<proteinExistence type="predicted"/>
<evidence type="ECO:0000313" key="1">
    <source>
        <dbReference type="EMBL" id="KHF99510.1"/>
    </source>
</evidence>
<gene>
    <name evidence="1" type="ORF">F383_38531</name>
</gene>
<dbReference type="Proteomes" id="UP000032142">
    <property type="component" value="Unassembled WGS sequence"/>
</dbReference>
<reference evidence="2" key="1">
    <citation type="submission" date="2014-09" db="EMBL/GenBank/DDBJ databases">
        <authorList>
            <person name="Mudge J."/>
            <person name="Ramaraj T."/>
            <person name="Lindquist I.E."/>
            <person name="Bharti A.K."/>
            <person name="Sundararajan A."/>
            <person name="Cameron C.T."/>
            <person name="Woodward J.E."/>
            <person name="May G.D."/>
            <person name="Brubaker C."/>
            <person name="Broadhvest J."/>
            <person name="Wilkins T.A."/>
        </authorList>
    </citation>
    <scope>NUCLEOTIDE SEQUENCE</scope>
    <source>
        <strain evidence="2">cv. AKA8401</strain>
    </source>
</reference>
<name>A0A0B0MKR0_GOSAR</name>
<protein>
    <submittedName>
        <fullName evidence="1">Uncharacterized protein</fullName>
    </submittedName>
</protein>
<keyword evidence="2" id="KW-1185">Reference proteome</keyword>
<dbReference type="AlphaFoldDB" id="A0A0B0MKR0"/>
<dbReference type="EMBL" id="JRRC01082746">
    <property type="protein sequence ID" value="KHF99510.1"/>
    <property type="molecule type" value="Genomic_DNA"/>
</dbReference>
<sequence>MSWTYIGLEICKLVVRPVWDMASTPIDESQFKTCLGHCIGLDI</sequence>
<organism evidence="1 2">
    <name type="scientific">Gossypium arboreum</name>
    <name type="common">Tree cotton</name>
    <name type="synonym">Gossypium nanking</name>
    <dbReference type="NCBI Taxonomy" id="29729"/>
    <lineage>
        <taxon>Eukaryota</taxon>
        <taxon>Viridiplantae</taxon>
        <taxon>Streptophyta</taxon>
        <taxon>Embryophyta</taxon>
        <taxon>Tracheophyta</taxon>
        <taxon>Spermatophyta</taxon>
        <taxon>Magnoliopsida</taxon>
        <taxon>eudicotyledons</taxon>
        <taxon>Gunneridae</taxon>
        <taxon>Pentapetalae</taxon>
        <taxon>rosids</taxon>
        <taxon>malvids</taxon>
        <taxon>Malvales</taxon>
        <taxon>Malvaceae</taxon>
        <taxon>Malvoideae</taxon>
        <taxon>Gossypium</taxon>
    </lineage>
</organism>
<accession>A0A0B0MKR0</accession>